<organism evidence="3 4">
    <name type="scientific">Salinibacter ruber</name>
    <dbReference type="NCBI Taxonomy" id="146919"/>
    <lineage>
        <taxon>Bacteria</taxon>
        <taxon>Pseudomonadati</taxon>
        <taxon>Rhodothermota</taxon>
        <taxon>Rhodothermia</taxon>
        <taxon>Rhodothermales</taxon>
        <taxon>Salinibacteraceae</taxon>
        <taxon>Salinibacter</taxon>
    </lineage>
</organism>
<dbReference type="InterPro" id="IPR029044">
    <property type="entry name" value="Nucleotide-diphossugar_trans"/>
</dbReference>
<dbReference type="SUPFAM" id="SSF53448">
    <property type="entry name" value="Nucleotide-diphospho-sugar transferases"/>
    <property type="match status" value="1"/>
</dbReference>
<sequence>MTTELSLLVLVLPLAFVHAGLWGIAVLNLVYLWRQSPSATDPPPSLSVCIPARNEADNLRRLLPTLANQEYPDLEVLVWDDGSEDDTWAVLSAAESPRLTPLRGDDPPPGWVGKVHALHQCTRRASGECYLFLDADAELRRPDALRRLVARHRGSQTQVSSGFPQLQGAALLLVSLVPHALLTSLPWPLVPRTQLPALSALNGQCWLVDRDVYHRHEPHAQVKDAVLEDVAIGRYLKQQGHPPTLLDVQDLVAVHMYDGLAEAWRGFRKNAYLLLGGTPGRFAVMYGGFLLSWLVAPLLSIWFLVSLYVLKLVTDRSSGMPLLVTILAPLSYLLGLILQFDSAVHHWSDEVRWKGRSVPSSARDEA</sequence>
<dbReference type="RefSeq" id="WP_259123356.1">
    <property type="nucleotide sequence ID" value="NZ_JANUAE010000002.1"/>
</dbReference>
<feature type="transmembrane region" description="Helical" evidence="1">
    <location>
        <begin position="6"/>
        <end position="33"/>
    </location>
</feature>
<feature type="transmembrane region" description="Helical" evidence="1">
    <location>
        <begin position="322"/>
        <end position="340"/>
    </location>
</feature>
<dbReference type="InterPro" id="IPR001173">
    <property type="entry name" value="Glyco_trans_2-like"/>
</dbReference>
<dbReference type="AlphaFoldDB" id="A0A9X2Q0I9"/>
<keyword evidence="1" id="KW-1133">Transmembrane helix</keyword>
<dbReference type="PANTHER" id="PTHR43646">
    <property type="entry name" value="GLYCOSYLTRANSFERASE"/>
    <property type="match status" value="1"/>
</dbReference>
<keyword evidence="1" id="KW-0812">Transmembrane</keyword>
<keyword evidence="1" id="KW-0472">Membrane</keyword>
<evidence type="ECO:0000256" key="1">
    <source>
        <dbReference type="SAM" id="Phobius"/>
    </source>
</evidence>
<evidence type="ECO:0000259" key="2">
    <source>
        <dbReference type="Pfam" id="PF00535"/>
    </source>
</evidence>
<accession>A0A9X2Q0I9</accession>
<reference evidence="3" key="1">
    <citation type="submission" date="2022-08" db="EMBL/GenBank/DDBJ databases">
        <title>Genomic Encyclopedia of Type Strains, Phase V (KMG-V): Genome sequencing to study the core and pangenomes of soil and plant-associated prokaryotes.</title>
        <authorList>
            <person name="Whitman W."/>
        </authorList>
    </citation>
    <scope>NUCLEOTIDE SEQUENCE</scope>
    <source>
        <strain evidence="3">SP3049</strain>
    </source>
</reference>
<name>A0A9X2Q0I9_9BACT</name>
<evidence type="ECO:0000313" key="3">
    <source>
        <dbReference type="EMBL" id="MCS3708961.1"/>
    </source>
</evidence>
<dbReference type="Gene3D" id="3.90.550.10">
    <property type="entry name" value="Spore Coat Polysaccharide Biosynthesis Protein SpsA, Chain A"/>
    <property type="match status" value="1"/>
</dbReference>
<dbReference type="Pfam" id="PF00535">
    <property type="entry name" value="Glycos_transf_2"/>
    <property type="match status" value="1"/>
</dbReference>
<evidence type="ECO:0000313" key="4">
    <source>
        <dbReference type="Proteomes" id="UP001155057"/>
    </source>
</evidence>
<proteinExistence type="predicted"/>
<feature type="domain" description="Glycosyltransferase 2-like" evidence="2">
    <location>
        <begin position="47"/>
        <end position="213"/>
    </location>
</feature>
<dbReference type="EMBL" id="JANUAE010000002">
    <property type="protein sequence ID" value="MCS3708961.1"/>
    <property type="molecule type" value="Genomic_DNA"/>
</dbReference>
<feature type="transmembrane region" description="Helical" evidence="1">
    <location>
        <begin position="283"/>
        <end position="310"/>
    </location>
</feature>
<comment type="caution">
    <text evidence="3">The sequence shown here is derived from an EMBL/GenBank/DDBJ whole genome shotgun (WGS) entry which is preliminary data.</text>
</comment>
<dbReference type="PANTHER" id="PTHR43646:SF3">
    <property type="entry name" value="SLR1566 PROTEIN"/>
    <property type="match status" value="1"/>
</dbReference>
<gene>
    <name evidence="3" type="ORF">GGP61_000556</name>
</gene>
<protein>
    <recommendedName>
        <fullName evidence="2">Glycosyltransferase 2-like domain-containing protein</fullName>
    </recommendedName>
</protein>
<dbReference type="Proteomes" id="UP001155057">
    <property type="component" value="Unassembled WGS sequence"/>
</dbReference>